<dbReference type="SUPFAM" id="SSF53187">
    <property type="entry name" value="Zn-dependent exopeptidases"/>
    <property type="match status" value="1"/>
</dbReference>
<name>A0A1M5VBV3_9BRAD</name>
<gene>
    <name evidence="2" type="ORF">SAMN05443248_5882</name>
</gene>
<evidence type="ECO:0000313" key="2">
    <source>
        <dbReference type="EMBL" id="SHH72720.1"/>
    </source>
</evidence>
<dbReference type="Proteomes" id="UP000189796">
    <property type="component" value="Chromosome I"/>
</dbReference>
<feature type="domain" description="Peptidase M28" evidence="1">
    <location>
        <begin position="226"/>
        <end position="425"/>
    </location>
</feature>
<evidence type="ECO:0000259" key="1">
    <source>
        <dbReference type="Pfam" id="PF04389"/>
    </source>
</evidence>
<dbReference type="InterPro" id="IPR007484">
    <property type="entry name" value="Peptidase_M28"/>
</dbReference>
<dbReference type="EMBL" id="LT670817">
    <property type="protein sequence ID" value="SHH72720.1"/>
    <property type="molecule type" value="Genomic_DNA"/>
</dbReference>
<dbReference type="InterPro" id="IPR046450">
    <property type="entry name" value="PA_dom_sf"/>
</dbReference>
<reference evidence="2 3" key="1">
    <citation type="submission" date="2016-11" db="EMBL/GenBank/DDBJ databases">
        <authorList>
            <person name="Jaros S."/>
            <person name="Januszkiewicz K."/>
            <person name="Wedrychowicz H."/>
        </authorList>
    </citation>
    <scope>NUCLEOTIDE SEQUENCE [LARGE SCALE GENOMIC DNA]</scope>
    <source>
        <strain evidence="2 3">GAS138</strain>
    </source>
</reference>
<dbReference type="InterPro" id="IPR039373">
    <property type="entry name" value="Peptidase_M28B"/>
</dbReference>
<dbReference type="Pfam" id="PF04389">
    <property type="entry name" value="Peptidase_M28"/>
    <property type="match status" value="1"/>
</dbReference>
<dbReference type="AlphaFoldDB" id="A0A1M5VBV3"/>
<dbReference type="OrthoDB" id="9769665at2"/>
<accession>A0A1M5VBV3</accession>
<dbReference type="RefSeq" id="WP_079604398.1">
    <property type="nucleotide sequence ID" value="NZ_LT670817.1"/>
</dbReference>
<dbReference type="SUPFAM" id="SSF52025">
    <property type="entry name" value="PA domain"/>
    <property type="match status" value="1"/>
</dbReference>
<dbReference type="Gene3D" id="3.40.630.10">
    <property type="entry name" value="Zn peptidases"/>
    <property type="match status" value="1"/>
</dbReference>
<proteinExistence type="predicted"/>
<sequence length="590" mass="64908">MSDPAILNEVSADRIRHHIEKIVREIPHRAAGSANGKRMAEYSRDAMKENGLADTVIHELPAIVSFPEHAEFRVEAPSEISIQANTLGHSLKTTDDGIRAEIIDVGGGAFSDYAGKDARGKIILTELSYSPARHEKQRIAGMKGAIGAVMMNWGQPENEAVPFGSVKPVWGNPTPENAKTEMPTIPCIGIARTVGLKLREMAKKGPVSVWFRTHVVNGWRPVQITIARMPPASTSLEKDDFVLVGGHQDSWPGEAATDNAAGNACKMELARVFMKHRDKLRRGLTFGFWTAHETGTMAGSAWYADRNWDDLRNHCVAYLQIDQPAFIGTTEWATHSNAELKTFHTEIETRLLSKKIKWKRSVKSGDSSFFGLGIPMFAGQGAFTDAELKATANATLGWWHHSIENRLDKMDWALMQEHIRMYAAYLWELTTAPVLPFRFTPVAEQVIARLEEFMEPGRSVGLDGAQASAHKFAAAAASIDKAAAAEAERFKSGRGSEQAAVLLNGAIKRLSRILVPLQSTAIGTYGHDPYGYTPQTTMIPCLYDLGELSGLADGEQRWMLETKLVRARNRVADALQDSTAIIDDALAQLK</sequence>
<dbReference type="PANTHER" id="PTHR10404:SF46">
    <property type="entry name" value="VACUOLAR PROTEIN SORTING-ASSOCIATED PROTEIN 70"/>
    <property type="match status" value="1"/>
</dbReference>
<evidence type="ECO:0000313" key="3">
    <source>
        <dbReference type="Proteomes" id="UP000189796"/>
    </source>
</evidence>
<dbReference type="PANTHER" id="PTHR10404">
    <property type="entry name" value="N-ACETYLATED-ALPHA-LINKED ACIDIC DIPEPTIDASE"/>
    <property type="match status" value="1"/>
</dbReference>
<dbReference type="Gene3D" id="3.50.30.30">
    <property type="match status" value="1"/>
</dbReference>
<organism evidence="2 3">
    <name type="scientific">Bradyrhizobium erythrophlei</name>
    <dbReference type="NCBI Taxonomy" id="1437360"/>
    <lineage>
        <taxon>Bacteria</taxon>
        <taxon>Pseudomonadati</taxon>
        <taxon>Pseudomonadota</taxon>
        <taxon>Alphaproteobacteria</taxon>
        <taxon>Hyphomicrobiales</taxon>
        <taxon>Nitrobacteraceae</taxon>
        <taxon>Bradyrhizobium</taxon>
    </lineage>
</organism>
<protein>
    <submittedName>
        <fullName evidence="2">PA domain-containing protein</fullName>
    </submittedName>
</protein>